<dbReference type="AlphaFoldDB" id="A0A4C1Z4Y6"/>
<reference evidence="1 2" key="1">
    <citation type="journal article" date="2019" name="Commun. Biol.">
        <title>The bagworm genome reveals a unique fibroin gene that provides high tensile strength.</title>
        <authorList>
            <person name="Kono N."/>
            <person name="Nakamura H."/>
            <person name="Ohtoshi R."/>
            <person name="Tomita M."/>
            <person name="Numata K."/>
            <person name="Arakawa K."/>
        </authorList>
    </citation>
    <scope>NUCLEOTIDE SEQUENCE [LARGE SCALE GENOMIC DNA]</scope>
</reference>
<protein>
    <submittedName>
        <fullName evidence="1">Uncharacterized protein</fullName>
    </submittedName>
</protein>
<dbReference type="Proteomes" id="UP000299102">
    <property type="component" value="Unassembled WGS sequence"/>
</dbReference>
<evidence type="ECO:0000313" key="1">
    <source>
        <dbReference type="EMBL" id="GBP83666.1"/>
    </source>
</evidence>
<keyword evidence="2" id="KW-1185">Reference proteome</keyword>
<name>A0A4C1Z4Y6_EUMVA</name>
<organism evidence="1 2">
    <name type="scientific">Eumeta variegata</name>
    <name type="common">Bagworm moth</name>
    <name type="synonym">Eumeta japonica</name>
    <dbReference type="NCBI Taxonomy" id="151549"/>
    <lineage>
        <taxon>Eukaryota</taxon>
        <taxon>Metazoa</taxon>
        <taxon>Ecdysozoa</taxon>
        <taxon>Arthropoda</taxon>
        <taxon>Hexapoda</taxon>
        <taxon>Insecta</taxon>
        <taxon>Pterygota</taxon>
        <taxon>Neoptera</taxon>
        <taxon>Endopterygota</taxon>
        <taxon>Lepidoptera</taxon>
        <taxon>Glossata</taxon>
        <taxon>Ditrysia</taxon>
        <taxon>Tineoidea</taxon>
        <taxon>Psychidae</taxon>
        <taxon>Oiketicinae</taxon>
        <taxon>Eumeta</taxon>
    </lineage>
</organism>
<comment type="caution">
    <text evidence="1">The sequence shown here is derived from an EMBL/GenBank/DDBJ whole genome shotgun (WGS) entry which is preliminary data.</text>
</comment>
<proteinExistence type="predicted"/>
<dbReference type="EMBL" id="BGZK01001632">
    <property type="protein sequence ID" value="GBP83666.1"/>
    <property type="molecule type" value="Genomic_DNA"/>
</dbReference>
<accession>A0A4C1Z4Y6</accession>
<sequence>MSNKNSLEALDRIIRDLRSKNSPIGGCTILFSETTLGINYCVCALRNHESVLGPWRGLTTINLFKRRQKSRTCAPATAKTTRNGLLTGGVRRGGRGAAGAGGTHYRARHISLLMFDRRIADREAKAYDNQEKAGATASHCHPQCQRSHQCVVGLRVGLQIRSRRARQRPSPAARGAAAGKQFPSVRAPLLENNKFTARSFIFLFAHLQRGAAARRAPARARVFTSSRVCDSAEKIHVP</sequence>
<gene>
    <name evidence="1" type="ORF">EVAR_61060_1</name>
</gene>
<evidence type="ECO:0000313" key="2">
    <source>
        <dbReference type="Proteomes" id="UP000299102"/>
    </source>
</evidence>